<keyword evidence="8 18" id="KW-0547">Nucleotide-binding</keyword>
<dbReference type="SMART" id="SM00252">
    <property type="entry name" value="SH2"/>
    <property type="match status" value="1"/>
</dbReference>
<comment type="subcellular location">
    <subcellularLocation>
        <location evidence="1">Cell projection</location>
        <location evidence="1">Ruffle</location>
    </subcellularLocation>
    <subcellularLocation>
        <location evidence="2">Cytoplasm</location>
    </subcellularLocation>
</comment>
<dbReference type="SUPFAM" id="SSF55550">
    <property type="entry name" value="SH2 domain"/>
    <property type="match status" value="1"/>
</dbReference>
<evidence type="ECO:0000256" key="17">
    <source>
        <dbReference type="PROSITE-ProRule" id="PRU00192"/>
    </source>
</evidence>
<dbReference type="Gene3D" id="2.30.30.40">
    <property type="entry name" value="SH3 Domains"/>
    <property type="match status" value="1"/>
</dbReference>
<accession>A0ABD1KYU5</accession>
<feature type="binding site" evidence="18">
    <location>
        <position position="277"/>
    </location>
    <ligand>
        <name>ATP</name>
        <dbReference type="ChEBI" id="CHEBI:30616"/>
    </ligand>
</feature>
<evidence type="ECO:0000313" key="24">
    <source>
        <dbReference type="EMBL" id="KAL2104315.1"/>
    </source>
</evidence>
<dbReference type="SMART" id="SM00326">
    <property type="entry name" value="SH3"/>
    <property type="match status" value="1"/>
</dbReference>
<evidence type="ECO:0000256" key="12">
    <source>
        <dbReference type="ARBA" id="ARBA00023137"/>
    </source>
</evidence>
<gene>
    <name evidence="24" type="ORF">ACEWY4_001183</name>
</gene>
<dbReference type="InterPro" id="IPR036860">
    <property type="entry name" value="SH2_dom_sf"/>
</dbReference>
<keyword evidence="5" id="KW-0597">Phosphoprotein</keyword>
<evidence type="ECO:0000256" key="20">
    <source>
        <dbReference type="SAM" id="MobiDB-lite"/>
    </source>
</evidence>
<dbReference type="InterPro" id="IPR000980">
    <property type="entry name" value="SH2"/>
</dbReference>
<dbReference type="SMART" id="SM00219">
    <property type="entry name" value="TyrKc"/>
    <property type="match status" value="1"/>
</dbReference>
<dbReference type="InterPro" id="IPR017441">
    <property type="entry name" value="Protein_kinase_ATP_BS"/>
</dbReference>
<dbReference type="AlphaFoldDB" id="A0ABD1KYU5"/>
<evidence type="ECO:0000259" key="22">
    <source>
        <dbReference type="PROSITE" id="PS50002"/>
    </source>
</evidence>
<dbReference type="GO" id="GO:0004715">
    <property type="term" value="F:non-membrane spanning protein tyrosine kinase activity"/>
    <property type="evidence" value="ECO:0007669"/>
    <property type="project" value="UniProtKB-EC"/>
</dbReference>
<evidence type="ECO:0000256" key="13">
    <source>
        <dbReference type="ARBA" id="ARBA00023273"/>
    </source>
</evidence>
<dbReference type="EMBL" id="JBHFQA010000001">
    <property type="protein sequence ID" value="KAL2104315.1"/>
    <property type="molecule type" value="Genomic_DNA"/>
</dbReference>
<dbReference type="PRINTS" id="PR00401">
    <property type="entry name" value="SH2DOMAIN"/>
</dbReference>
<dbReference type="InterPro" id="IPR001452">
    <property type="entry name" value="SH3_domain"/>
</dbReference>
<sequence length="508" mass="58367">MGETGRKLCPCLQTLWDRCFRKSGDSEGGSGKGEDGSDSKSMDNSATTTSHYTMHSFNRTSQPNPGIYRALWSFEARAEEELSFNVGDVFKVVNRAGDWWTAQKLDRNGRTLATGIVPFNYLACGETDDVQPWFFGKMSRFEALSHLMSSQNHEGAFLIRLSETDSVGHVLSVKVENRARHFKIYQTDGQYYMDRSRCFASLHDLVEHYKSNRLASVEHLGQACIREQPKPQDLSHSTVDEWELPKDEFTLEKRLGTGFFADVYQGKWKNRINVAIKILRNNEYLNQQEFHREVQILKRLRHRHLISLFAICTSSEPYYIITELMEKGNLLEFLRSREGSSLDRVCLVDMAAQVADGMCYLESQNSIHRDLAARNVLVGENYICKVADFGLARIIKEPFYLSADKKIPYKWCAPEAISHGRFSNKSDVWSFGILLYEIITYGGVPYPGFNTNEVYDHIIQGYRMPAPSNCPKFIYDIMFSCWSANPDDRPSFRHLTPDLENINRYELT</sequence>
<comment type="similarity">
    <text evidence="19">Belongs to the protein kinase superfamily. Tyr protein kinase family.</text>
</comment>
<dbReference type="InterPro" id="IPR050198">
    <property type="entry name" value="Non-receptor_tyrosine_kinases"/>
</dbReference>
<evidence type="ECO:0000256" key="16">
    <source>
        <dbReference type="PROSITE-ProRule" id="PRU00191"/>
    </source>
</evidence>
<evidence type="ECO:0000256" key="19">
    <source>
        <dbReference type="RuleBase" id="RU362096"/>
    </source>
</evidence>
<feature type="domain" description="SH2" evidence="21">
    <location>
        <begin position="133"/>
        <end position="224"/>
    </location>
</feature>
<dbReference type="PRINTS" id="PR00452">
    <property type="entry name" value="SH3DOMAIN"/>
</dbReference>
<feature type="region of interest" description="Disordered" evidence="20">
    <location>
        <begin position="24"/>
        <end position="48"/>
    </location>
</feature>
<evidence type="ECO:0000256" key="9">
    <source>
        <dbReference type="ARBA" id="ARBA00022777"/>
    </source>
</evidence>
<evidence type="ECO:0000256" key="18">
    <source>
        <dbReference type="PROSITE-ProRule" id="PRU10141"/>
    </source>
</evidence>
<evidence type="ECO:0000259" key="21">
    <source>
        <dbReference type="PROSITE" id="PS50001"/>
    </source>
</evidence>
<keyword evidence="11 16" id="KW-0727">SH2 domain</keyword>
<dbReference type="GO" id="GO:0005524">
    <property type="term" value="F:ATP binding"/>
    <property type="evidence" value="ECO:0007669"/>
    <property type="project" value="UniProtKB-UniRule"/>
</dbReference>
<keyword evidence="7" id="KW-0519">Myristate</keyword>
<dbReference type="InterPro" id="IPR000719">
    <property type="entry name" value="Prot_kinase_dom"/>
</dbReference>
<evidence type="ECO:0000256" key="2">
    <source>
        <dbReference type="ARBA" id="ARBA00004496"/>
    </source>
</evidence>
<evidence type="ECO:0000256" key="5">
    <source>
        <dbReference type="ARBA" id="ARBA00022553"/>
    </source>
</evidence>
<dbReference type="Gene3D" id="3.30.505.10">
    <property type="entry name" value="SH2 domain"/>
    <property type="match status" value="1"/>
</dbReference>
<evidence type="ECO:0000256" key="10">
    <source>
        <dbReference type="ARBA" id="ARBA00022840"/>
    </source>
</evidence>
<dbReference type="FunFam" id="1.10.510.10:FF:000399">
    <property type="entry name" value="Tyrosine-protein kinase"/>
    <property type="match status" value="1"/>
</dbReference>
<evidence type="ECO:0000256" key="6">
    <source>
        <dbReference type="ARBA" id="ARBA00022679"/>
    </source>
</evidence>
<dbReference type="InterPro" id="IPR020635">
    <property type="entry name" value="Tyr_kinase_cat_dom"/>
</dbReference>
<evidence type="ECO:0000313" key="25">
    <source>
        <dbReference type="Proteomes" id="UP001591681"/>
    </source>
</evidence>
<dbReference type="PRINTS" id="PR00109">
    <property type="entry name" value="TYRKINASE"/>
</dbReference>
<evidence type="ECO:0000256" key="11">
    <source>
        <dbReference type="ARBA" id="ARBA00022999"/>
    </source>
</evidence>
<dbReference type="InterPro" id="IPR036028">
    <property type="entry name" value="SH3-like_dom_sf"/>
</dbReference>
<dbReference type="GO" id="GO:0005737">
    <property type="term" value="C:cytoplasm"/>
    <property type="evidence" value="ECO:0007669"/>
    <property type="project" value="UniProtKB-SubCell"/>
</dbReference>
<keyword evidence="4" id="KW-0963">Cytoplasm</keyword>
<dbReference type="Proteomes" id="UP001591681">
    <property type="component" value="Unassembled WGS sequence"/>
</dbReference>
<feature type="domain" description="Protein kinase" evidence="23">
    <location>
        <begin position="249"/>
        <end position="499"/>
    </location>
</feature>
<feature type="compositionally biased region" description="Basic and acidic residues" evidence="20">
    <location>
        <begin position="32"/>
        <end position="41"/>
    </location>
</feature>
<dbReference type="PROSITE" id="PS50001">
    <property type="entry name" value="SH2"/>
    <property type="match status" value="1"/>
</dbReference>
<comment type="caution">
    <text evidence="24">The sequence shown here is derived from an EMBL/GenBank/DDBJ whole genome shotgun (WGS) entry which is preliminary data.</text>
</comment>
<organism evidence="24 25">
    <name type="scientific">Coilia grayii</name>
    <name type="common">Gray's grenadier anchovy</name>
    <dbReference type="NCBI Taxonomy" id="363190"/>
    <lineage>
        <taxon>Eukaryota</taxon>
        <taxon>Metazoa</taxon>
        <taxon>Chordata</taxon>
        <taxon>Craniata</taxon>
        <taxon>Vertebrata</taxon>
        <taxon>Euteleostomi</taxon>
        <taxon>Actinopterygii</taxon>
        <taxon>Neopterygii</taxon>
        <taxon>Teleostei</taxon>
        <taxon>Clupei</taxon>
        <taxon>Clupeiformes</taxon>
        <taxon>Clupeoidei</taxon>
        <taxon>Engraulidae</taxon>
        <taxon>Coilinae</taxon>
        <taxon>Coilia</taxon>
    </lineage>
</organism>
<dbReference type="Pfam" id="PF00017">
    <property type="entry name" value="SH2"/>
    <property type="match status" value="1"/>
</dbReference>
<dbReference type="SUPFAM" id="SSF50044">
    <property type="entry name" value="SH3-domain"/>
    <property type="match status" value="1"/>
</dbReference>
<dbReference type="PANTHER" id="PTHR24418">
    <property type="entry name" value="TYROSINE-PROTEIN KINASE"/>
    <property type="match status" value="1"/>
</dbReference>
<dbReference type="GO" id="GO:0001726">
    <property type="term" value="C:ruffle"/>
    <property type="evidence" value="ECO:0007669"/>
    <property type="project" value="UniProtKB-SubCell"/>
</dbReference>
<dbReference type="GO" id="GO:0005634">
    <property type="term" value="C:nucleus"/>
    <property type="evidence" value="ECO:0007669"/>
    <property type="project" value="UniProtKB-ARBA"/>
</dbReference>
<keyword evidence="9 19" id="KW-0418">Kinase</keyword>
<reference evidence="24 25" key="1">
    <citation type="submission" date="2024-09" db="EMBL/GenBank/DDBJ databases">
        <title>A chromosome-level genome assembly of Gray's grenadier anchovy, Coilia grayii.</title>
        <authorList>
            <person name="Fu Z."/>
        </authorList>
    </citation>
    <scope>NUCLEOTIDE SEQUENCE [LARGE SCALE GENOMIC DNA]</scope>
    <source>
        <strain evidence="24">G4</strain>
        <tissue evidence="24">Muscle</tissue>
    </source>
</reference>
<keyword evidence="13" id="KW-0966">Cell projection</keyword>
<keyword evidence="25" id="KW-1185">Reference proteome</keyword>
<evidence type="ECO:0000256" key="3">
    <source>
        <dbReference type="ARBA" id="ARBA00022443"/>
    </source>
</evidence>
<dbReference type="FunFam" id="2.30.30.40:FF:000229">
    <property type="entry name" value="Tyrosine-protein kinase"/>
    <property type="match status" value="1"/>
</dbReference>
<dbReference type="Pfam" id="PF00018">
    <property type="entry name" value="SH3_1"/>
    <property type="match status" value="1"/>
</dbReference>
<dbReference type="PROSITE" id="PS50002">
    <property type="entry name" value="SH3"/>
    <property type="match status" value="1"/>
</dbReference>
<keyword evidence="3 17" id="KW-0728">SH3 domain</keyword>
<keyword evidence="12 19" id="KW-0829">Tyrosine-protein kinase</keyword>
<dbReference type="EC" id="2.7.10.2" evidence="19"/>
<keyword evidence="14" id="KW-0449">Lipoprotein</keyword>
<evidence type="ECO:0000256" key="7">
    <source>
        <dbReference type="ARBA" id="ARBA00022707"/>
    </source>
</evidence>
<dbReference type="Gene3D" id="1.10.510.10">
    <property type="entry name" value="Transferase(Phosphotransferase) domain 1"/>
    <property type="match status" value="1"/>
</dbReference>
<protein>
    <recommendedName>
        <fullName evidence="19">Tyrosine-protein kinase</fullName>
        <ecNumber evidence="19">2.7.10.2</ecNumber>
    </recommendedName>
</protein>
<dbReference type="PROSITE" id="PS00107">
    <property type="entry name" value="PROTEIN_KINASE_ATP"/>
    <property type="match status" value="1"/>
</dbReference>
<evidence type="ECO:0000259" key="23">
    <source>
        <dbReference type="PROSITE" id="PS50011"/>
    </source>
</evidence>
<evidence type="ECO:0000256" key="1">
    <source>
        <dbReference type="ARBA" id="ARBA00004466"/>
    </source>
</evidence>
<dbReference type="InterPro" id="IPR011009">
    <property type="entry name" value="Kinase-like_dom_sf"/>
</dbReference>
<evidence type="ECO:0000256" key="8">
    <source>
        <dbReference type="ARBA" id="ARBA00022741"/>
    </source>
</evidence>
<dbReference type="SUPFAM" id="SSF56112">
    <property type="entry name" value="Protein kinase-like (PK-like)"/>
    <property type="match status" value="1"/>
</dbReference>
<name>A0ABD1KYU5_9TELE</name>
<dbReference type="Gene3D" id="3.30.200.20">
    <property type="entry name" value="Phosphorylase Kinase, domain 1"/>
    <property type="match status" value="1"/>
</dbReference>
<feature type="domain" description="SH3" evidence="22">
    <location>
        <begin position="63"/>
        <end position="127"/>
    </location>
</feature>
<dbReference type="FunFam" id="3.30.200.20:FF:000053">
    <property type="entry name" value="Tyrosine-protein kinase"/>
    <property type="match status" value="1"/>
</dbReference>
<keyword evidence="10 18" id="KW-0067">ATP-binding</keyword>
<comment type="catalytic activity">
    <reaction evidence="15 19">
        <text>L-tyrosyl-[protein] + ATP = O-phospho-L-tyrosyl-[protein] + ADP + H(+)</text>
        <dbReference type="Rhea" id="RHEA:10596"/>
        <dbReference type="Rhea" id="RHEA-COMP:10136"/>
        <dbReference type="Rhea" id="RHEA-COMP:20101"/>
        <dbReference type="ChEBI" id="CHEBI:15378"/>
        <dbReference type="ChEBI" id="CHEBI:30616"/>
        <dbReference type="ChEBI" id="CHEBI:46858"/>
        <dbReference type="ChEBI" id="CHEBI:61978"/>
        <dbReference type="ChEBI" id="CHEBI:456216"/>
        <dbReference type="EC" id="2.7.10.2"/>
    </reaction>
</comment>
<dbReference type="PROSITE" id="PS50011">
    <property type="entry name" value="PROTEIN_KINASE_DOM"/>
    <property type="match status" value="1"/>
</dbReference>
<evidence type="ECO:0000256" key="15">
    <source>
        <dbReference type="ARBA" id="ARBA00051245"/>
    </source>
</evidence>
<proteinExistence type="inferred from homology"/>
<evidence type="ECO:0000256" key="4">
    <source>
        <dbReference type="ARBA" id="ARBA00022490"/>
    </source>
</evidence>
<dbReference type="Pfam" id="PF07714">
    <property type="entry name" value="PK_Tyr_Ser-Thr"/>
    <property type="match status" value="1"/>
</dbReference>
<keyword evidence="6 19" id="KW-0808">Transferase</keyword>
<dbReference type="InterPro" id="IPR001245">
    <property type="entry name" value="Ser-Thr/Tyr_kinase_cat_dom"/>
</dbReference>
<evidence type="ECO:0000256" key="14">
    <source>
        <dbReference type="ARBA" id="ARBA00023288"/>
    </source>
</evidence>